<comment type="caution">
    <text evidence="2">The sequence shown here is derived from an EMBL/GenBank/DDBJ whole genome shotgun (WGS) entry which is preliminary data.</text>
</comment>
<proteinExistence type="predicted"/>
<protein>
    <submittedName>
        <fullName evidence="2">Uncharacterized protein</fullName>
    </submittedName>
</protein>
<keyword evidence="3" id="KW-1185">Reference proteome</keyword>
<dbReference type="Proteomes" id="UP001175271">
    <property type="component" value="Unassembled WGS sequence"/>
</dbReference>
<evidence type="ECO:0000313" key="2">
    <source>
        <dbReference type="EMBL" id="KAK0410312.1"/>
    </source>
</evidence>
<gene>
    <name evidence="2" type="ORF">QR680_005061</name>
</gene>
<organism evidence="2 3">
    <name type="scientific">Steinernema hermaphroditum</name>
    <dbReference type="NCBI Taxonomy" id="289476"/>
    <lineage>
        <taxon>Eukaryota</taxon>
        <taxon>Metazoa</taxon>
        <taxon>Ecdysozoa</taxon>
        <taxon>Nematoda</taxon>
        <taxon>Chromadorea</taxon>
        <taxon>Rhabditida</taxon>
        <taxon>Tylenchina</taxon>
        <taxon>Panagrolaimomorpha</taxon>
        <taxon>Strongyloidoidea</taxon>
        <taxon>Steinernematidae</taxon>
        <taxon>Steinernema</taxon>
    </lineage>
</organism>
<dbReference type="EMBL" id="JAUCMV010000003">
    <property type="protein sequence ID" value="KAK0410312.1"/>
    <property type="molecule type" value="Genomic_DNA"/>
</dbReference>
<keyword evidence="1" id="KW-1133">Transmembrane helix</keyword>
<keyword evidence="1" id="KW-0812">Transmembrane</keyword>
<evidence type="ECO:0000256" key="1">
    <source>
        <dbReference type="SAM" id="Phobius"/>
    </source>
</evidence>
<evidence type="ECO:0000313" key="3">
    <source>
        <dbReference type="Proteomes" id="UP001175271"/>
    </source>
</evidence>
<sequence>MAAAPVLQVAVNAESVVNETVEFLQSARVEMKAITKILRQRMNKTMDEVDSDVAEILRNVVAITGHVSRLTDTFSQPAFALIIIVVVVVFLVLLAVFMLLRTCRECSKPPLQLRLRCRKKKGHESLPTTRPRDSFRASVV</sequence>
<keyword evidence="1" id="KW-0472">Membrane</keyword>
<reference evidence="2" key="1">
    <citation type="submission" date="2023-06" db="EMBL/GenBank/DDBJ databases">
        <title>Genomic analysis of the entomopathogenic nematode Steinernema hermaphroditum.</title>
        <authorList>
            <person name="Schwarz E.M."/>
            <person name="Heppert J.K."/>
            <person name="Baniya A."/>
            <person name="Schwartz H.T."/>
            <person name="Tan C.-H."/>
            <person name="Antoshechkin I."/>
            <person name="Sternberg P.W."/>
            <person name="Goodrich-Blair H."/>
            <person name="Dillman A.R."/>
        </authorList>
    </citation>
    <scope>NUCLEOTIDE SEQUENCE</scope>
    <source>
        <strain evidence="2">PS9179</strain>
        <tissue evidence="2">Whole animal</tissue>
    </source>
</reference>
<feature type="transmembrane region" description="Helical" evidence="1">
    <location>
        <begin position="78"/>
        <end position="100"/>
    </location>
</feature>
<accession>A0AA39LUP1</accession>
<dbReference type="AlphaFoldDB" id="A0AA39LUP1"/>
<name>A0AA39LUP1_9BILA</name>